<evidence type="ECO:0000313" key="10">
    <source>
        <dbReference type="Proteomes" id="UP000298057"/>
    </source>
</evidence>
<dbReference type="EMBL" id="RQGU01000036">
    <property type="protein sequence ID" value="TGM26840.1"/>
    <property type="molecule type" value="Genomic_DNA"/>
</dbReference>
<dbReference type="Pfam" id="PF13193">
    <property type="entry name" value="AMP-binding_C"/>
    <property type="match status" value="1"/>
</dbReference>
<dbReference type="PANTHER" id="PTHR43605">
    <property type="entry name" value="ACYL-COENZYME A SYNTHETASE"/>
    <property type="match status" value="1"/>
</dbReference>
<dbReference type="PROSITE" id="PS00455">
    <property type="entry name" value="AMP_BINDING"/>
    <property type="match status" value="1"/>
</dbReference>
<dbReference type="GO" id="GO:0005524">
    <property type="term" value="F:ATP binding"/>
    <property type="evidence" value="ECO:0007669"/>
    <property type="project" value="UniProtKB-KW"/>
</dbReference>
<evidence type="ECO:0000313" key="8">
    <source>
        <dbReference type="EMBL" id="TGM26840.1"/>
    </source>
</evidence>
<evidence type="ECO:0000259" key="6">
    <source>
        <dbReference type="Pfam" id="PF13193"/>
    </source>
</evidence>
<evidence type="ECO:0000256" key="1">
    <source>
        <dbReference type="ARBA" id="ARBA00006432"/>
    </source>
</evidence>
<evidence type="ECO:0000259" key="5">
    <source>
        <dbReference type="Pfam" id="PF00501"/>
    </source>
</evidence>
<dbReference type="EMBL" id="RQGV01000024">
    <property type="protein sequence ID" value="TGM10805.1"/>
    <property type="molecule type" value="Genomic_DNA"/>
</dbReference>
<feature type="domain" description="AMP-binding enzyme C-terminal" evidence="6">
    <location>
        <begin position="442"/>
        <end position="517"/>
    </location>
</feature>
<dbReference type="InterPro" id="IPR020845">
    <property type="entry name" value="AMP-binding_CS"/>
</dbReference>
<keyword evidence="10" id="KW-1185">Reference proteome</keyword>
<organism evidence="7 9">
    <name type="scientific">Leptospira selangorensis</name>
    <dbReference type="NCBI Taxonomy" id="2484982"/>
    <lineage>
        <taxon>Bacteria</taxon>
        <taxon>Pseudomonadati</taxon>
        <taxon>Spirochaetota</taxon>
        <taxon>Spirochaetia</taxon>
        <taxon>Leptospirales</taxon>
        <taxon>Leptospiraceae</taxon>
        <taxon>Leptospira</taxon>
    </lineage>
</organism>
<comment type="caution">
    <text evidence="7">The sequence shown here is derived from an EMBL/GenBank/DDBJ whole genome shotgun (WGS) entry which is preliminary data.</text>
</comment>
<sequence length="537" mass="60181">MKDYTKVPEYFNIGVAVTDAHLGTPIENRDALIVEEPGENPQVCTFKELSILSSKFSTILRNLHIGEGFRVLIRLPNSVAYPTTFYGTMKAGAVAVPTSTLLTPKEVGYLASDSGAKVLVIDKKSWPQFSEELSGNSELEFVFLTGEGPLPPSKNGIKIFDLSESLDQSFEIAEPARTKSSDPAYLVYTSGTTGYPKGVLHAHRALIGRQPASEFWFHFQDHDKILHSGKFNWTYVLGTALMDPMFRGHTVIAFEGKNEVSTWLELIAKYECTIFIGVPTIYRQILQKTNATKADVPSLRYGMCAGEHLTDEVLKEWQTRFKLPIYEGLGMSEFSYYISQNRYSLIRPGSAGKIQPGHKVKLVDSDFHEVPPGEEGMIVVSEEDPGLFLEYWRLPEENKSSRKNGYFLTGDYAKLDEDGYIWFIGRKDDIINTFGYRVSPYEIERVMKSHPAISECVALGEDIGNSKVLVSLCVLLLPDAQVSESELIAFGKERLAEYKAPKKVHFFSEFPRTKNGKVLRKELALKIQPAENNPARG</sequence>
<evidence type="ECO:0000256" key="3">
    <source>
        <dbReference type="ARBA" id="ARBA00022741"/>
    </source>
</evidence>
<dbReference type="GO" id="GO:0006633">
    <property type="term" value="P:fatty acid biosynthetic process"/>
    <property type="evidence" value="ECO:0007669"/>
    <property type="project" value="TreeGrafter"/>
</dbReference>
<keyword evidence="2" id="KW-0436">Ligase</keyword>
<dbReference type="InterPro" id="IPR045851">
    <property type="entry name" value="AMP-bd_C_sf"/>
</dbReference>
<evidence type="ECO:0000313" key="9">
    <source>
        <dbReference type="Proteomes" id="UP000297832"/>
    </source>
</evidence>
<dbReference type="Pfam" id="PF00501">
    <property type="entry name" value="AMP-binding"/>
    <property type="match status" value="1"/>
</dbReference>
<dbReference type="AlphaFoldDB" id="A0A5F2C675"/>
<keyword evidence="4" id="KW-0067">ATP-binding</keyword>
<proteinExistence type="inferred from homology"/>
<accession>A0A5F2C675</accession>
<dbReference type="GO" id="GO:0004321">
    <property type="term" value="F:fatty-acyl-CoA synthase activity"/>
    <property type="evidence" value="ECO:0007669"/>
    <property type="project" value="TreeGrafter"/>
</dbReference>
<evidence type="ECO:0000256" key="2">
    <source>
        <dbReference type="ARBA" id="ARBA00022598"/>
    </source>
</evidence>
<gene>
    <name evidence="7" type="ORF">EHQ81_18490</name>
    <name evidence="8" type="ORF">EHQ82_02210</name>
</gene>
<reference evidence="8" key="1">
    <citation type="submission" date="2018-10" db="EMBL/GenBank/DDBJ databases">
        <authorList>
            <person name="Vincent A.T."/>
            <person name="Schiettekatte O."/>
            <person name="Bourhy P."/>
            <person name="Veyrier F.J."/>
            <person name="Picardeau M."/>
        </authorList>
    </citation>
    <scope>NUCLEOTIDE SEQUENCE</scope>
    <source>
        <strain evidence="8">201702406</strain>
    </source>
</reference>
<protein>
    <submittedName>
        <fullName evidence="7">Acetyl-CoA synthetase</fullName>
    </submittedName>
</protein>
<evidence type="ECO:0000313" key="7">
    <source>
        <dbReference type="EMBL" id="TGM10805.1"/>
    </source>
</evidence>
<name>A0A5F2C675_9LEPT</name>
<dbReference type="Gene3D" id="3.40.50.12780">
    <property type="entry name" value="N-terminal domain of ligase-like"/>
    <property type="match status" value="1"/>
</dbReference>
<dbReference type="RefSeq" id="WP_135625964.1">
    <property type="nucleotide sequence ID" value="NZ_RQGU01000036.1"/>
</dbReference>
<dbReference type="InterPro" id="IPR042099">
    <property type="entry name" value="ANL_N_sf"/>
</dbReference>
<dbReference type="Proteomes" id="UP000297832">
    <property type="component" value="Unassembled WGS sequence"/>
</dbReference>
<dbReference type="GO" id="GO:0006637">
    <property type="term" value="P:acyl-CoA metabolic process"/>
    <property type="evidence" value="ECO:0007669"/>
    <property type="project" value="TreeGrafter"/>
</dbReference>
<dbReference type="InterPro" id="IPR025110">
    <property type="entry name" value="AMP-bd_C"/>
</dbReference>
<dbReference type="GO" id="GO:0015645">
    <property type="term" value="F:fatty acid ligase activity"/>
    <property type="evidence" value="ECO:0007669"/>
    <property type="project" value="TreeGrafter"/>
</dbReference>
<dbReference type="PANTHER" id="PTHR43605:SF10">
    <property type="entry name" value="ACYL-COA SYNTHETASE MEDIUM CHAIN FAMILY MEMBER 3"/>
    <property type="match status" value="1"/>
</dbReference>
<reference evidence="7 9" key="2">
    <citation type="journal article" date="2019" name="PLoS Negl. Trop. Dis.">
        <title>Revisiting the worldwide diversity of Leptospira species in the environment.</title>
        <authorList>
            <person name="Vincent A.T."/>
            <person name="Schiettekatte O."/>
            <person name="Bourhy P."/>
            <person name="Veyrier F.J."/>
            <person name="Picardeau M."/>
        </authorList>
    </citation>
    <scope>NUCLEOTIDE SEQUENCE [LARGE SCALE GENOMIC DNA]</scope>
    <source>
        <strain evidence="7 9">201702405</strain>
        <strain evidence="8">201702406</strain>
    </source>
</reference>
<dbReference type="GO" id="GO:0016405">
    <property type="term" value="F:CoA-ligase activity"/>
    <property type="evidence" value="ECO:0007669"/>
    <property type="project" value="UniProtKB-ARBA"/>
</dbReference>
<dbReference type="InterPro" id="IPR051087">
    <property type="entry name" value="Mitochondrial_ACSM"/>
</dbReference>
<dbReference type="Gene3D" id="3.30.300.30">
    <property type="match status" value="1"/>
</dbReference>
<dbReference type="Proteomes" id="UP000298057">
    <property type="component" value="Unassembled WGS sequence"/>
</dbReference>
<dbReference type="SUPFAM" id="SSF56801">
    <property type="entry name" value="Acetyl-CoA synthetase-like"/>
    <property type="match status" value="1"/>
</dbReference>
<evidence type="ECO:0000256" key="4">
    <source>
        <dbReference type="ARBA" id="ARBA00022840"/>
    </source>
</evidence>
<keyword evidence="3" id="KW-0547">Nucleotide-binding</keyword>
<feature type="domain" description="AMP-dependent synthetase/ligase" evidence="5">
    <location>
        <begin position="34"/>
        <end position="392"/>
    </location>
</feature>
<dbReference type="InterPro" id="IPR000873">
    <property type="entry name" value="AMP-dep_synth/lig_dom"/>
</dbReference>
<comment type="similarity">
    <text evidence="1">Belongs to the ATP-dependent AMP-binding enzyme family.</text>
</comment>